<dbReference type="GO" id="GO:0006360">
    <property type="term" value="P:transcription by RNA polymerase I"/>
    <property type="evidence" value="ECO:0007669"/>
    <property type="project" value="InterPro"/>
</dbReference>
<dbReference type="AlphaFoldDB" id="A0A401NJY2"/>
<accession>A0A401NJY2</accession>
<evidence type="ECO:0000313" key="3">
    <source>
        <dbReference type="Proteomes" id="UP000288216"/>
    </source>
</evidence>
<protein>
    <submittedName>
        <fullName evidence="2">Uncharacterized protein</fullName>
    </submittedName>
</protein>
<sequence length="296" mass="32091">MAAADRRRWEVSGSEEEADAPGTAPPARESGQAGSGKRTKFECPSEFLPCLCAPLCSLTPEKVNDPSTELWLIKAPADFDPQGFSGRKIPLVGFQTLKSKTYRDKLYNVFGSSSGAEGVSLVLPLEKEGHGESCPPFAGCITIGESWEDPAGSEGLRSIPVSPAPSIPPGLKLRFQPFGAAVPWRLPRKRHGDSAVAPELSDQGEPAAKRRKGANTVALGGHEPEQEASGDTRRRKKGDNEQEEAAFKHSGTGSVELGHRKREKKRRKQQEAEIAQTVLCEVVLGHKKKKKKKDKH</sequence>
<feature type="compositionally biased region" description="Basic residues" evidence="1">
    <location>
        <begin position="259"/>
        <end position="268"/>
    </location>
</feature>
<feature type="compositionally biased region" description="Basic and acidic residues" evidence="1">
    <location>
        <begin position="1"/>
        <end position="10"/>
    </location>
</feature>
<dbReference type="OMA" id="CMRICER"/>
<dbReference type="Gene3D" id="6.20.250.70">
    <property type="match status" value="1"/>
</dbReference>
<proteinExistence type="predicted"/>
<dbReference type="Pfam" id="PF08208">
    <property type="entry name" value="RNA_polI_A34"/>
    <property type="match status" value="1"/>
</dbReference>
<organism evidence="2 3">
    <name type="scientific">Scyliorhinus torazame</name>
    <name type="common">Cloudy catshark</name>
    <name type="synonym">Catulus torazame</name>
    <dbReference type="NCBI Taxonomy" id="75743"/>
    <lineage>
        <taxon>Eukaryota</taxon>
        <taxon>Metazoa</taxon>
        <taxon>Chordata</taxon>
        <taxon>Craniata</taxon>
        <taxon>Vertebrata</taxon>
        <taxon>Chondrichthyes</taxon>
        <taxon>Elasmobranchii</taxon>
        <taxon>Galeomorphii</taxon>
        <taxon>Galeoidea</taxon>
        <taxon>Carcharhiniformes</taxon>
        <taxon>Scyliorhinidae</taxon>
        <taxon>Scyliorhinus</taxon>
    </lineage>
</organism>
<dbReference type="InterPro" id="IPR013240">
    <property type="entry name" value="DNA-dir_RNA_pol1_su_RPA34"/>
</dbReference>
<keyword evidence="3" id="KW-1185">Reference proteome</keyword>
<gene>
    <name evidence="2" type="ORF">scyTo_0014297</name>
</gene>
<comment type="caution">
    <text evidence="2">The sequence shown here is derived from an EMBL/GenBank/DDBJ whole genome shotgun (WGS) entry which is preliminary data.</text>
</comment>
<name>A0A401NJY2_SCYTO</name>
<evidence type="ECO:0000313" key="2">
    <source>
        <dbReference type="EMBL" id="GCB61186.1"/>
    </source>
</evidence>
<dbReference type="STRING" id="75743.A0A401NJY2"/>
<dbReference type="EMBL" id="BFAA01007616">
    <property type="protein sequence ID" value="GCB61186.1"/>
    <property type="molecule type" value="Genomic_DNA"/>
</dbReference>
<feature type="region of interest" description="Disordered" evidence="1">
    <location>
        <begin position="189"/>
        <end position="273"/>
    </location>
</feature>
<dbReference type="OrthoDB" id="10071093at2759"/>
<evidence type="ECO:0000256" key="1">
    <source>
        <dbReference type="SAM" id="MobiDB-lite"/>
    </source>
</evidence>
<reference evidence="2 3" key="1">
    <citation type="journal article" date="2018" name="Nat. Ecol. Evol.">
        <title>Shark genomes provide insights into elasmobranch evolution and the origin of vertebrates.</title>
        <authorList>
            <person name="Hara Y"/>
            <person name="Yamaguchi K"/>
            <person name="Onimaru K"/>
            <person name="Kadota M"/>
            <person name="Koyanagi M"/>
            <person name="Keeley SD"/>
            <person name="Tatsumi K"/>
            <person name="Tanaka K"/>
            <person name="Motone F"/>
            <person name="Kageyama Y"/>
            <person name="Nozu R"/>
            <person name="Adachi N"/>
            <person name="Nishimura O"/>
            <person name="Nakagawa R"/>
            <person name="Tanegashima C"/>
            <person name="Kiyatake I"/>
            <person name="Matsumoto R"/>
            <person name="Murakumo K"/>
            <person name="Nishida K"/>
            <person name="Terakita A"/>
            <person name="Kuratani S"/>
            <person name="Sato K"/>
            <person name="Hyodo S Kuraku.S."/>
        </authorList>
    </citation>
    <scope>NUCLEOTIDE SEQUENCE [LARGE SCALE GENOMIC DNA]</scope>
</reference>
<feature type="region of interest" description="Disordered" evidence="1">
    <location>
        <begin position="1"/>
        <end position="39"/>
    </location>
</feature>
<dbReference type="Proteomes" id="UP000288216">
    <property type="component" value="Unassembled WGS sequence"/>
</dbReference>